<feature type="domain" description="Rhodopsin" evidence="7">
    <location>
        <begin position="27"/>
        <end position="260"/>
    </location>
</feature>
<keyword evidence="2 6" id="KW-0812">Transmembrane</keyword>
<feature type="transmembrane region" description="Helical" evidence="6">
    <location>
        <begin position="12"/>
        <end position="30"/>
    </location>
</feature>
<sequence>MSRDRRHTALAATASILVVTSAAVFPRIWLRVQRRDFGFDDGLVCFSWVCLVGFMSAVILATHHGLGLDIGEVSTPDKSKFLMLNVVFSCTFSWAIATAKMSFAVLYMRLLPKTHLLILNKCLIGFLFCQALEETMIAIFMCVPVGSAWTPGMKGKCIDIRVLWWTTFAFNLSTDLILFIQPIPTVWKLQMPKGKRIGVIFMMSLGLLVCIISIVRIIQTTSTGSNTTQRVVDGAIWCETEISALLICSSIPTLKVLVQKIPGFYYVFNSITERSNPSKLYMNRGQENSRSIPLSGLAERKHAKSKGMSQIIDEVSDEATMSREAFPHARTIDSTEEIFPQNEHGRRNRKTQVRVQDSLFDRVGGTEQASEGRRNGPMMVQNCYHLT</sequence>
<evidence type="ECO:0000256" key="4">
    <source>
        <dbReference type="ARBA" id="ARBA00023136"/>
    </source>
</evidence>
<keyword evidence="3 6" id="KW-1133">Transmembrane helix</keyword>
<accession>A0A8H7K5R9</accession>
<comment type="subcellular location">
    <subcellularLocation>
        <location evidence="1">Membrane</location>
        <topology evidence="1">Multi-pass membrane protein</topology>
    </subcellularLocation>
</comment>
<evidence type="ECO:0000256" key="5">
    <source>
        <dbReference type="ARBA" id="ARBA00038359"/>
    </source>
</evidence>
<organism evidence="8 9">
    <name type="scientific">Bionectria ochroleuca</name>
    <name type="common">Gliocladium roseum</name>
    <dbReference type="NCBI Taxonomy" id="29856"/>
    <lineage>
        <taxon>Eukaryota</taxon>
        <taxon>Fungi</taxon>
        <taxon>Dikarya</taxon>
        <taxon>Ascomycota</taxon>
        <taxon>Pezizomycotina</taxon>
        <taxon>Sordariomycetes</taxon>
        <taxon>Hypocreomycetidae</taxon>
        <taxon>Hypocreales</taxon>
        <taxon>Bionectriaceae</taxon>
        <taxon>Clonostachys</taxon>
    </lineage>
</organism>
<dbReference type="Proteomes" id="UP000616885">
    <property type="component" value="Unassembled WGS sequence"/>
</dbReference>
<evidence type="ECO:0000256" key="2">
    <source>
        <dbReference type="ARBA" id="ARBA00022692"/>
    </source>
</evidence>
<evidence type="ECO:0000259" key="7">
    <source>
        <dbReference type="Pfam" id="PF20684"/>
    </source>
</evidence>
<keyword evidence="4 6" id="KW-0472">Membrane</keyword>
<dbReference type="Pfam" id="PF20684">
    <property type="entry name" value="Fung_rhodopsin"/>
    <property type="match status" value="1"/>
</dbReference>
<feature type="transmembrane region" description="Helical" evidence="6">
    <location>
        <begin position="162"/>
        <end position="187"/>
    </location>
</feature>
<dbReference type="InterPro" id="IPR052337">
    <property type="entry name" value="SAT4-like"/>
</dbReference>
<protein>
    <recommendedName>
        <fullName evidence="7">Rhodopsin domain-containing protein</fullName>
    </recommendedName>
</protein>
<dbReference type="EMBL" id="JADCTT010000016">
    <property type="protein sequence ID" value="KAF9743698.1"/>
    <property type="molecule type" value="Genomic_DNA"/>
</dbReference>
<dbReference type="AlphaFoldDB" id="A0A8H7K5R9"/>
<evidence type="ECO:0000313" key="8">
    <source>
        <dbReference type="EMBL" id="KAF9743698.1"/>
    </source>
</evidence>
<evidence type="ECO:0000313" key="9">
    <source>
        <dbReference type="Proteomes" id="UP000616885"/>
    </source>
</evidence>
<evidence type="ECO:0000256" key="1">
    <source>
        <dbReference type="ARBA" id="ARBA00004141"/>
    </source>
</evidence>
<gene>
    <name evidence="8" type="ORF">IM811_006038</name>
</gene>
<comment type="similarity">
    <text evidence="5">Belongs to the SAT4 family.</text>
</comment>
<dbReference type="InterPro" id="IPR049326">
    <property type="entry name" value="Rhodopsin_dom_fungi"/>
</dbReference>
<feature type="transmembrane region" description="Helical" evidence="6">
    <location>
        <begin position="199"/>
        <end position="218"/>
    </location>
</feature>
<feature type="transmembrane region" description="Helical" evidence="6">
    <location>
        <begin position="122"/>
        <end position="150"/>
    </location>
</feature>
<feature type="transmembrane region" description="Helical" evidence="6">
    <location>
        <begin position="81"/>
        <end position="110"/>
    </location>
</feature>
<name>A0A8H7K5R9_BIOOC</name>
<comment type="caution">
    <text evidence="8">The sequence shown here is derived from an EMBL/GenBank/DDBJ whole genome shotgun (WGS) entry which is preliminary data.</text>
</comment>
<dbReference type="GO" id="GO:0016020">
    <property type="term" value="C:membrane"/>
    <property type="evidence" value="ECO:0007669"/>
    <property type="project" value="UniProtKB-SubCell"/>
</dbReference>
<reference evidence="8" key="1">
    <citation type="submission" date="2020-10" db="EMBL/GenBank/DDBJ databases">
        <title>High-Quality Genome Resource of Clonostachys rosea strain S41 by Oxford Nanopore Long-Read Sequencing.</title>
        <authorList>
            <person name="Wang H."/>
        </authorList>
    </citation>
    <scope>NUCLEOTIDE SEQUENCE</scope>
    <source>
        <strain evidence="8">S41</strain>
    </source>
</reference>
<evidence type="ECO:0000256" key="6">
    <source>
        <dbReference type="SAM" id="Phobius"/>
    </source>
</evidence>
<evidence type="ECO:0000256" key="3">
    <source>
        <dbReference type="ARBA" id="ARBA00022989"/>
    </source>
</evidence>
<dbReference type="PANTHER" id="PTHR33048">
    <property type="entry name" value="PTH11-LIKE INTEGRAL MEMBRANE PROTEIN (AFU_ORTHOLOGUE AFUA_5G11245)"/>
    <property type="match status" value="1"/>
</dbReference>
<proteinExistence type="inferred from homology"/>
<dbReference type="PANTHER" id="PTHR33048:SF47">
    <property type="entry name" value="INTEGRAL MEMBRANE PROTEIN-RELATED"/>
    <property type="match status" value="1"/>
</dbReference>
<feature type="transmembrane region" description="Helical" evidence="6">
    <location>
        <begin position="42"/>
        <end position="61"/>
    </location>
</feature>